<dbReference type="InterPro" id="IPR045010">
    <property type="entry name" value="MDR_fam"/>
</dbReference>
<dbReference type="EMBL" id="FZOS01000002">
    <property type="protein sequence ID" value="SNS16196.1"/>
    <property type="molecule type" value="Genomic_DNA"/>
</dbReference>
<sequence length="75" mass="8414">MQLVVQRAEMRGFILLDHLDRIPAAMAELEAGVRSGQIRYRTDIRDGFAAIPETFLRLFSGANQGKQLLRNDLAA</sequence>
<dbReference type="GO" id="GO:0016628">
    <property type="term" value="F:oxidoreductase activity, acting on the CH-CH group of donors, NAD or NADP as acceptor"/>
    <property type="evidence" value="ECO:0007669"/>
    <property type="project" value="InterPro"/>
</dbReference>
<name>A0A239C7J8_9SPHN</name>
<reference evidence="2" key="1">
    <citation type="submission" date="2017-06" db="EMBL/GenBank/DDBJ databases">
        <authorList>
            <person name="Varghese N."/>
            <person name="Submissions S."/>
        </authorList>
    </citation>
    <scope>NUCLEOTIDE SEQUENCE [LARGE SCALE GENOMIC DNA]</scope>
    <source>
        <strain evidence="2">LNB2</strain>
    </source>
</reference>
<gene>
    <name evidence="1" type="ORF">SAMN06295912_10253</name>
</gene>
<dbReference type="Gene3D" id="3.90.180.10">
    <property type="entry name" value="Medium-chain alcohol dehydrogenases, catalytic domain"/>
    <property type="match status" value="1"/>
</dbReference>
<dbReference type="Gene3D" id="3.40.50.720">
    <property type="entry name" value="NAD(P)-binding Rossmann-like Domain"/>
    <property type="match status" value="1"/>
</dbReference>
<dbReference type="PANTHER" id="PTHR43205">
    <property type="entry name" value="PROSTAGLANDIN REDUCTASE"/>
    <property type="match status" value="1"/>
</dbReference>
<dbReference type="PANTHER" id="PTHR43205:SF7">
    <property type="entry name" value="PROSTAGLANDIN REDUCTASE 1"/>
    <property type="match status" value="1"/>
</dbReference>
<evidence type="ECO:0000313" key="1">
    <source>
        <dbReference type="EMBL" id="SNS16196.1"/>
    </source>
</evidence>
<keyword evidence="2" id="KW-1185">Reference proteome</keyword>
<evidence type="ECO:0000313" key="2">
    <source>
        <dbReference type="Proteomes" id="UP000198281"/>
    </source>
</evidence>
<protein>
    <recommendedName>
        <fullName evidence="3">Zinc-binding dehydrogenase</fullName>
    </recommendedName>
</protein>
<dbReference type="Proteomes" id="UP000198281">
    <property type="component" value="Unassembled WGS sequence"/>
</dbReference>
<accession>A0A239C7J8</accession>
<organism evidence="1 2">
    <name type="scientific">Edaphosphingomonas laterariae</name>
    <dbReference type="NCBI Taxonomy" id="861865"/>
    <lineage>
        <taxon>Bacteria</taxon>
        <taxon>Pseudomonadati</taxon>
        <taxon>Pseudomonadota</taxon>
        <taxon>Alphaproteobacteria</taxon>
        <taxon>Sphingomonadales</taxon>
        <taxon>Rhizorhabdaceae</taxon>
        <taxon>Edaphosphingomonas</taxon>
    </lineage>
</organism>
<dbReference type="AlphaFoldDB" id="A0A239C7J8"/>
<evidence type="ECO:0008006" key="3">
    <source>
        <dbReference type="Google" id="ProtNLM"/>
    </source>
</evidence>
<dbReference type="RefSeq" id="WP_218821371.1">
    <property type="nucleotide sequence ID" value="NZ_FZOS01000002.1"/>
</dbReference>
<proteinExistence type="predicted"/>